<dbReference type="PANTHER" id="PTHR12507">
    <property type="entry name" value="REDUCED GROWTH PHENOTYPE 1 RGP1, YEAST -RELATED"/>
    <property type="match status" value="1"/>
</dbReference>
<dbReference type="STRING" id="294747.C5M5Q2"/>
<dbReference type="InterPro" id="IPR014752">
    <property type="entry name" value="Arrestin-like_C"/>
</dbReference>
<evidence type="ECO:0000313" key="1">
    <source>
        <dbReference type="EMBL" id="EER34322.1"/>
    </source>
</evidence>
<dbReference type="KEGG" id="ctp:CTRG_01182"/>
<evidence type="ECO:0000313" key="2">
    <source>
        <dbReference type="Proteomes" id="UP000002037"/>
    </source>
</evidence>
<reference evidence="1 2" key="1">
    <citation type="journal article" date="2009" name="Nature">
        <title>Evolution of pathogenicity and sexual reproduction in eight Candida genomes.</title>
        <authorList>
            <person name="Butler G."/>
            <person name="Rasmussen M.D."/>
            <person name="Lin M.F."/>
            <person name="Santos M.A."/>
            <person name="Sakthikumar S."/>
            <person name="Munro C.A."/>
            <person name="Rheinbay E."/>
            <person name="Grabherr M."/>
            <person name="Forche A."/>
            <person name="Reedy J.L."/>
            <person name="Agrafioti I."/>
            <person name="Arnaud M.B."/>
            <person name="Bates S."/>
            <person name="Brown A.J."/>
            <person name="Brunke S."/>
            <person name="Costanzo M.C."/>
            <person name="Fitzpatrick D.A."/>
            <person name="de Groot P.W."/>
            <person name="Harris D."/>
            <person name="Hoyer L.L."/>
            <person name="Hube B."/>
            <person name="Klis F.M."/>
            <person name="Kodira C."/>
            <person name="Lennard N."/>
            <person name="Logue M.E."/>
            <person name="Martin R."/>
            <person name="Neiman A.M."/>
            <person name="Nikolaou E."/>
            <person name="Quail M.A."/>
            <person name="Quinn J."/>
            <person name="Santos M.C."/>
            <person name="Schmitzberger F.F."/>
            <person name="Sherlock G."/>
            <person name="Shah P."/>
            <person name="Silverstein K.A."/>
            <person name="Skrzypek M.S."/>
            <person name="Soll D."/>
            <person name="Staggs R."/>
            <person name="Stansfield I."/>
            <person name="Stumpf M.P."/>
            <person name="Sudbery P.E."/>
            <person name="Srikantha T."/>
            <person name="Zeng Q."/>
            <person name="Berman J."/>
            <person name="Berriman M."/>
            <person name="Heitman J."/>
            <person name="Gow N.A."/>
            <person name="Lorenz M.C."/>
            <person name="Birren B.W."/>
            <person name="Kellis M."/>
            <person name="Cuomo C.A."/>
        </authorList>
    </citation>
    <scope>NUCLEOTIDE SEQUENCE [LARGE SCALE GENOMIC DNA]</scope>
    <source>
        <strain evidence="2">ATCC MYA-3404 / T1</strain>
    </source>
</reference>
<dbReference type="RefSeq" id="XP_002546877.1">
    <property type="nucleotide sequence ID" value="XM_002546831.1"/>
</dbReference>
<keyword evidence="2" id="KW-1185">Reference proteome</keyword>
<dbReference type="HOGENOM" id="CLU_475643_0_0_1"/>
<dbReference type="InterPro" id="IPR014848">
    <property type="entry name" value="Rgp1"/>
</dbReference>
<dbReference type="OrthoDB" id="1918at2759"/>
<dbReference type="Pfam" id="PF08737">
    <property type="entry name" value="Rgp1"/>
    <property type="match status" value="1"/>
</dbReference>
<gene>
    <name evidence="1" type="ORF">CTRG_01182</name>
</gene>
<dbReference type="GeneID" id="8295907"/>
<dbReference type="VEuPathDB" id="FungiDB:CTRG_01182"/>
<dbReference type="Gene3D" id="2.60.40.640">
    <property type="match status" value="1"/>
</dbReference>
<dbReference type="eggNOG" id="ENOG502RR05">
    <property type="taxonomic scope" value="Eukaryota"/>
</dbReference>
<organism evidence="1 2">
    <name type="scientific">Candida tropicalis (strain ATCC MYA-3404 / T1)</name>
    <name type="common">Yeast</name>
    <dbReference type="NCBI Taxonomy" id="294747"/>
    <lineage>
        <taxon>Eukaryota</taxon>
        <taxon>Fungi</taxon>
        <taxon>Dikarya</taxon>
        <taxon>Ascomycota</taxon>
        <taxon>Saccharomycotina</taxon>
        <taxon>Pichiomycetes</taxon>
        <taxon>Debaryomycetaceae</taxon>
        <taxon>Candida/Lodderomyces clade</taxon>
        <taxon>Candida</taxon>
    </lineage>
</organism>
<sequence>MTVHILLGYHLVVNIDFHSKFFFFFCSCLPLGCFSDETNSLPKMTWTTNTLRQLSLMTTSTTSSSSTLASTDNSYSKVLNDNLTLSLKYIDDGGSKTQECILTFSNTSKQDVVINPIKQQQQQQQQNSGRWFGNIFGSTKIVDESMDALNIESDESIHLFLGYIQLFGYVVLNYKFSIDTSSLEVNKGNQWWNNTDYLHQYLYKDDPALEKSEDHWKLDTVPFIDENYESKLIIGGKLGGVNDLIIKDEKISTEEGHLLHDLINNFNSQPKSKHPRPVSLHDLTDPIIPFYTTSQSLLFTDLTIPQNSSKSFHLKFPIKEDLPPSYNSHSTGPACDQGLVSIRYSLIVSLIEGQMTEKGKSIYFPFEVTPQRHLGVANRFLQRKYFEDPVALDKDWKVKLVTGKEEIKNADEDKAHEEEDKKTFLEDLSKLIDSDLYNMPKVSSMERRKSSVNGHHEEDGLEGYIAQLPPHLKTQYRLRVNNQELCLIGVPRPYYHPGEDINYIININPNKSNTTKVIGLITYLEAHEVYHLQENGQTQVNKYKVTGNVKVNTLAPSIINSTIGESSPSLINDYINIPKFVTPQFQSSKFLSLEYHLVFQFNLTEINELDEVHGEAVEIGTGSTHELKIFNKLGKFKFETMASSYRFTIPVYILP</sequence>
<dbReference type="Proteomes" id="UP000002037">
    <property type="component" value="Unassembled WGS sequence"/>
</dbReference>
<dbReference type="EMBL" id="GG692396">
    <property type="protein sequence ID" value="EER34322.1"/>
    <property type="molecule type" value="Genomic_DNA"/>
</dbReference>
<name>C5M5Q2_CANTT</name>
<accession>C5M5Q2</accession>
<dbReference type="AlphaFoldDB" id="C5M5Q2"/>
<proteinExistence type="predicted"/>
<protein>
    <submittedName>
        <fullName evidence="1">Uncharacterized protein</fullName>
    </submittedName>
</protein>